<comment type="caution">
    <text evidence="1">The sequence shown here is derived from an EMBL/GenBank/DDBJ whole genome shotgun (WGS) entry which is preliminary data.</text>
</comment>
<sequence length="134" mass="15802">MAYALPEKKLRPSLALPVVSDSYRHSFPMELTWDPNDEADLFLTVYKAKVPMFDLWFDLTYSTFDGVTGSFYPDWNEWTFDDQKEAKDVLHSYLDSFDVLRVFFTDYLRVFEWASTVDRRSLLAKKRGESCPSR</sequence>
<proteinExistence type="predicted"/>
<dbReference type="AlphaFoldDB" id="A0A4R0UIP0"/>
<evidence type="ECO:0000313" key="2">
    <source>
        <dbReference type="Proteomes" id="UP000292932"/>
    </source>
</evidence>
<organism evidence="1 2">
    <name type="scientific">Bifidobacterium longum subsp. longum</name>
    <dbReference type="NCBI Taxonomy" id="1679"/>
    <lineage>
        <taxon>Bacteria</taxon>
        <taxon>Bacillati</taxon>
        <taxon>Actinomycetota</taxon>
        <taxon>Actinomycetes</taxon>
        <taxon>Bifidobacteriales</taxon>
        <taxon>Bifidobacteriaceae</taxon>
        <taxon>Bifidobacterium</taxon>
    </lineage>
</organism>
<dbReference type="EMBL" id="SHSP01000013">
    <property type="protein sequence ID" value="TCF31515.1"/>
    <property type="molecule type" value="Genomic_DNA"/>
</dbReference>
<protein>
    <submittedName>
        <fullName evidence="1">Uncharacterized protein</fullName>
    </submittedName>
</protein>
<accession>A0A4R0UIP0</accession>
<name>A0A4R0UIP0_BIFLL</name>
<evidence type="ECO:0000313" key="1">
    <source>
        <dbReference type="EMBL" id="TCF31515.1"/>
    </source>
</evidence>
<reference evidence="1 2" key="1">
    <citation type="journal article" date="2018" name="Sci. Rep.">
        <title>Genomic diversity and distribution of Bifidobacterium longum subsp. longum across the human lifespan.</title>
        <authorList>
            <person name="Odamaki T."/>
            <person name="Bottacini F."/>
            <person name="Kato K."/>
            <person name="Mitsuyama E."/>
            <person name="Yoshida K."/>
            <person name="Horigome A."/>
            <person name="Xiao J.Z."/>
            <person name="van Sinderen D."/>
        </authorList>
    </citation>
    <scope>NUCLEOTIDE SEQUENCE [LARGE SCALE GENOMIC DNA]</scope>
    <source>
        <strain evidence="1 2">MCC10096</strain>
    </source>
</reference>
<dbReference type="Proteomes" id="UP000292932">
    <property type="component" value="Unassembled WGS sequence"/>
</dbReference>
<gene>
    <name evidence="1" type="ORF">MCC10096_1232</name>
</gene>